<accession>A0AC35UHI4</accession>
<organism evidence="1 2">
    <name type="scientific">Rhabditophanes sp. KR3021</name>
    <dbReference type="NCBI Taxonomy" id="114890"/>
    <lineage>
        <taxon>Eukaryota</taxon>
        <taxon>Metazoa</taxon>
        <taxon>Ecdysozoa</taxon>
        <taxon>Nematoda</taxon>
        <taxon>Chromadorea</taxon>
        <taxon>Rhabditida</taxon>
        <taxon>Tylenchina</taxon>
        <taxon>Panagrolaimomorpha</taxon>
        <taxon>Strongyloidoidea</taxon>
        <taxon>Alloionematidae</taxon>
        <taxon>Rhabditophanes</taxon>
    </lineage>
</organism>
<name>A0AC35UHI4_9BILA</name>
<proteinExistence type="predicted"/>
<dbReference type="WBParaSite" id="RSKR_0001092200.1">
    <property type="protein sequence ID" value="RSKR_0001092200.1"/>
    <property type="gene ID" value="RSKR_0001092200"/>
</dbReference>
<protein>
    <submittedName>
        <fullName evidence="2">TLC domain-containing protein</fullName>
    </submittedName>
</protein>
<reference evidence="2" key="1">
    <citation type="submission" date="2016-11" db="UniProtKB">
        <authorList>
            <consortium name="WormBaseParasite"/>
        </authorList>
    </citation>
    <scope>IDENTIFICATION</scope>
    <source>
        <strain evidence="2">KR3021</strain>
    </source>
</reference>
<evidence type="ECO:0000313" key="2">
    <source>
        <dbReference type="WBParaSite" id="RSKR_0001092200.1"/>
    </source>
</evidence>
<sequence>MVVDIEEATLDKRNQETRFSFPPPKGNEKNKADFVQQNLHAVGDSTSNARVVPELTPIPSRAAALDARINMSDILDPATFSDNAARYMYFGKLHIYVLATRVVCLAFGLSFGAMLVNLYYQKIRFISDNTFDYIDSFTYTSRLTNFIFDIIELITLAFSYYALKNWKPQYMCPNIFYTLYYFIARMLFAFYMLINTTTGHNWWAAYMPSILFFDYRRGAFQLFSGFMVHLVIFVIVVKAYSYMVDRMVYLDGRLQDISMKDLETRNTE</sequence>
<dbReference type="Proteomes" id="UP000095286">
    <property type="component" value="Unplaced"/>
</dbReference>
<evidence type="ECO:0000313" key="1">
    <source>
        <dbReference type="Proteomes" id="UP000095286"/>
    </source>
</evidence>